<feature type="transmembrane region" description="Helical" evidence="2">
    <location>
        <begin position="15"/>
        <end position="36"/>
    </location>
</feature>
<sequence>MLLFPGDRWRLSLEVLLLSSVMLCIVLSHATLLWAVSSSQHSHHHCRVRTEEQTLLFGNNNKRSRSRRQWKKVPRPKPTQSRLDCISQRRQSSATAAALSSEAPEDGIEGVFRPGRKERTPGPRHRRIVIIIIVSVTVVVAVVDRVWETTTGGVAGWLTGWTLSRSHTPTHSTPSDSVSLCARRIEPVAFISEDLDPPSVNFRISENSIPWDKVVPLGKVALPDTEDEENEGGVASGEDVIVFATV</sequence>
<feature type="region of interest" description="Disordered" evidence="1">
    <location>
        <begin position="57"/>
        <end position="121"/>
    </location>
</feature>
<dbReference type="EnsemblMetazoa" id="AALFPA23_016083.R23450">
    <property type="protein sequence ID" value="AALFPA23_016083.P23450"/>
    <property type="gene ID" value="AALFPA23_016083"/>
</dbReference>
<dbReference type="RefSeq" id="XP_062710347.1">
    <property type="nucleotide sequence ID" value="XM_062854363.1"/>
</dbReference>
<accession>A0ABM1Z8K1</accession>
<organism evidence="3 4">
    <name type="scientific">Aedes albopictus</name>
    <name type="common">Asian tiger mosquito</name>
    <name type="synonym">Stegomyia albopicta</name>
    <dbReference type="NCBI Taxonomy" id="7160"/>
    <lineage>
        <taxon>Eukaryota</taxon>
        <taxon>Metazoa</taxon>
        <taxon>Ecdysozoa</taxon>
        <taxon>Arthropoda</taxon>
        <taxon>Hexapoda</taxon>
        <taxon>Insecta</taxon>
        <taxon>Pterygota</taxon>
        <taxon>Neoptera</taxon>
        <taxon>Endopterygota</taxon>
        <taxon>Diptera</taxon>
        <taxon>Nematocera</taxon>
        <taxon>Culicoidea</taxon>
        <taxon>Culicidae</taxon>
        <taxon>Culicinae</taxon>
        <taxon>Aedini</taxon>
        <taxon>Aedes</taxon>
        <taxon>Stegomyia</taxon>
    </lineage>
</organism>
<dbReference type="Proteomes" id="UP000069940">
    <property type="component" value="Unassembled WGS sequence"/>
</dbReference>
<keyword evidence="4" id="KW-1185">Reference proteome</keyword>
<keyword evidence="2" id="KW-0472">Membrane</keyword>
<evidence type="ECO:0000256" key="2">
    <source>
        <dbReference type="SAM" id="Phobius"/>
    </source>
</evidence>
<dbReference type="GeneID" id="109405354"/>
<protein>
    <recommendedName>
        <fullName evidence="5">Secreted protein</fullName>
    </recommendedName>
</protein>
<reference evidence="3" key="2">
    <citation type="submission" date="2025-05" db="UniProtKB">
        <authorList>
            <consortium name="EnsemblMetazoa"/>
        </authorList>
    </citation>
    <scope>IDENTIFICATION</scope>
    <source>
        <strain evidence="3">Foshan</strain>
    </source>
</reference>
<reference evidence="4" key="1">
    <citation type="journal article" date="2015" name="Proc. Natl. Acad. Sci. U.S.A.">
        <title>Genome sequence of the Asian Tiger mosquito, Aedes albopictus, reveals insights into its biology, genetics, and evolution.</title>
        <authorList>
            <person name="Chen X.G."/>
            <person name="Jiang X."/>
            <person name="Gu J."/>
            <person name="Xu M."/>
            <person name="Wu Y."/>
            <person name="Deng Y."/>
            <person name="Zhang C."/>
            <person name="Bonizzoni M."/>
            <person name="Dermauw W."/>
            <person name="Vontas J."/>
            <person name="Armbruster P."/>
            <person name="Huang X."/>
            <person name="Yang Y."/>
            <person name="Zhang H."/>
            <person name="He W."/>
            <person name="Peng H."/>
            <person name="Liu Y."/>
            <person name="Wu K."/>
            <person name="Chen J."/>
            <person name="Lirakis M."/>
            <person name="Topalis P."/>
            <person name="Van Leeuwen T."/>
            <person name="Hall A.B."/>
            <person name="Jiang X."/>
            <person name="Thorpe C."/>
            <person name="Mueller R.L."/>
            <person name="Sun C."/>
            <person name="Waterhouse R.M."/>
            <person name="Yan G."/>
            <person name="Tu Z.J."/>
            <person name="Fang X."/>
            <person name="James A.A."/>
        </authorList>
    </citation>
    <scope>NUCLEOTIDE SEQUENCE [LARGE SCALE GENOMIC DNA]</scope>
    <source>
        <strain evidence="4">Foshan</strain>
    </source>
</reference>
<proteinExistence type="predicted"/>
<name>A0ABM1Z8K1_AEDAL</name>
<evidence type="ECO:0000256" key="1">
    <source>
        <dbReference type="SAM" id="MobiDB-lite"/>
    </source>
</evidence>
<evidence type="ECO:0000313" key="4">
    <source>
        <dbReference type="Proteomes" id="UP000069940"/>
    </source>
</evidence>
<feature type="compositionally biased region" description="Low complexity" evidence="1">
    <location>
        <begin position="88"/>
        <end position="102"/>
    </location>
</feature>
<keyword evidence="2" id="KW-0812">Transmembrane</keyword>
<evidence type="ECO:0000313" key="3">
    <source>
        <dbReference type="EnsemblMetazoa" id="AALFPA23_016083.P23450"/>
    </source>
</evidence>
<keyword evidence="2" id="KW-1133">Transmembrane helix</keyword>
<feature type="transmembrane region" description="Helical" evidence="2">
    <location>
        <begin position="128"/>
        <end position="147"/>
    </location>
</feature>
<feature type="compositionally biased region" description="Basic residues" evidence="1">
    <location>
        <begin position="62"/>
        <end position="75"/>
    </location>
</feature>
<evidence type="ECO:0008006" key="5">
    <source>
        <dbReference type="Google" id="ProtNLM"/>
    </source>
</evidence>